<name>A0A7X0HBN5_9BACT</name>
<comment type="caution">
    <text evidence="4">The sequence shown here is derived from an EMBL/GenBank/DDBJ whole genome shotgun (WGS) entry which is preliminary data.</text>
</comment>
<feature type="repeat" description="TPR" evidence="3">
    <location>
        <begin position="1229"/>
        <end position="1262"/>
    </location>
</feature>
<dbReference type="InterPro" id="IPR051012">
    <property type="entry name" value="CellSynth/LPSAsmb/PSIAsmb"/>
</dbReference>
<evidence type="ECO:0000256" key="2">
    <source>
        <dbReference type="ARBA" id="ARBA00022803"/>
    </source>
</evidence>
<feature type="repeat" description="TPR" evidence="3">
    <location>
        <begin position="1298"/>
        <end position="1331"/>
    </location>
</feature>
<keyword evidence="5" id="KW-1185">Reference proteome</keyword>
<feature type="repeat" description="TPR" evidence="3">
    <location>
        <begin position="705"/>
        <end position="738"/>
    </location>
</feature>
<dbReference type="Pfam" id="PF14559">
    <property type="entry name" value="TPR_19"/>
    <property type="match status" value="1"/>
</dbReference>
<dbReference type="PANTHER" id="PTHR45586">
    <property type="entry name" value="TPR REPEAT-CONTAINING PROTEIN PA4667"/>
    <property type="match status" value="1"/>
</dbReference>
<evidence type="ECO:0000256" key="1">
    <source>
        <dbReference type="ARBA" id="ARBA00022737"/>
    </source>
</evidence>
<dbReference type="RefSeq" id="WP_184678878.1">
    <property type="nucleotide sequence ID" value="NZ_JACHGY010000001.1"/>
</dbReference>
<evidence type="ECO:0000313" key="4">
    <source>
        <dbReference type="EMBL" id="MBB6431410.1"/>
    </source>
</evidence>
<dbReference type="EMBL" id="JACHGY010000001">
    <property type="protein sequence ID" value="MBB6431410.1"/>
    <property type="molecule type" value="Genomic_DNA"/>
</dbReference>
<organism evidence="4 5">
    <name type="scientific">Algisphaera agarilytica</name>
    <dbReference type="NCBI Taxonomy" id="1385975"/>
    <lineage>
        <taxon>Bacteria</taxon>
        <taxon>Pseudomonadati</taxon>
        <taxon>Planctomycetota</taxon>
        <taxon>Phycisphaerae</taxon>
        <taxon>Phycisphaerales</taxon>
        <taxon>Phycisphaeraceae</taxon>
        <taxon>Algisphaera</taxon>
    </lineage>
</organism>
<protein>
    <submittedName>
        <fullName evidence="4">Tetratricopeptide (TPR) repeat protein</fullName>
    </submittedName>
</protein>
<dbReference type="PROSITE" id="PS50005">
    <property type="entry name" value="TPR"/>
    <property type="match status" value="3"/>
</dbReference>
<reference evidence="4 5" key="1">
    <citation type="submission" date="2020-08" db="EMBL/GenBank/DDBJ databases">
        <title>Genomic Encyclopedia of Type Strains, Phase IV (KMG-IV): sequencing the most valuable type-strain genomes for metagenomic binning, comparative biology and taxonomic classification.</title>
        <authorList>
            <person name="Goeker M."/>
        </authorList>
    </citation>
    <scope>NUCLEOTIDE SEQUENCE [LARGE SCALE GENOMIC DNA]</scope>
    <source>
        <strain evidence="4 5">DSM 103725</strain>
    </source>
</reference>
<proteinExistence type="predicted"/>
<evidence type="ECO:0000256" key="3">
    <source>
        <dbReference type="PROSITE-ProRule" id="PRU00339"/>
    </source>
</evidence>
<dbReference type="Pfam" id="PF13181">
    <property type="entry name" value="TPR_8"/>
    <property type="match status" value="1"/>
</dbReference>
<dbReference type="InterPro" id="IPR011990">
    <property type="entry name" value="TPR-like_helical_dom_sf"/>
</dbReference>
<sequence>MSLSARRRRRRFRLTLIFGVMFLLVAGVGVRYAMVSDASSQPTTDPRRDAGLAAFAAGDHAQVIAELGPYVANGLADTESTFALASTQLKLSEGDPAMLLNAVTGLRAVLANDPNHRGAAEMLLPVFTEFPGGVEQEGIDIAERVLRSDPDHEISLRARAVLLSSIGRNQQALTATRQWVQTHPDDVLVHRSALDVMKRMGQPETALLDYARALMQSDPNRPAFAQVQAYAHLLADETEPAAAILSDLAQKTPADAEFVTQQVALMDKAGMFEDVLTYLEKLHAESDATLPTEELIRRRFEAGHGDEALALIETLESPNPAQRILQTLLLHSIQHQAEAEEVVRGFESAAGRVNQATAGLLTAAMNVELAGYDAVFAAAREANDAGLYNPYVDFVVAEAFARTGQTDQAISRYESALSQRPSWAKPYLGLASLYLQEGDALEAWSYASAAVQRQPRATEGGILLAQAMAYNPAALSAAQQQDVLDLIDTVQQAQPGEPRTMALKIAVLAGTGKKAEAHKAMREALAVEPPLSAPAMLILIDAAQQYGLDLEGEAQAAYVKRYGQTLAITLIQAQRLLDSGQYDAALELYDAARPEAGGVEWDVNRARLLEQIGGPESTMAWSTLGETHADNLQAQLAQLGSAAAWQDRVAIKDAIERLQALTGENDPLWRIEQARWLLGSEDPVAVAEEADALLDAAIRLQPNSTEALALRGRAQRLLGNPRLAISLLNQAVTLSPDNADARAELALAQRDDGSEEIALETARLAASLDDSSSHAQRRAAQLMIDQGDFASAAGVLARLLEADQAEDRDVFTLAQLYMQTRQQSKAMELVETLVESPYPASVALAADLYAQSGQFAKAESALERLSDLGLAPAAQLRIAAEHHAVFGDDATADAAWLALIEVSPKDAEAWEQLVIHRLRVGRSADAIDAAQTASSELSEAEGFAAFSQHAPIITRIAEVPGAMAMGLAILNEDEHREAAVQALDALDQGHAGKISPDALADRLVALAEASPEFESLWVLSVSLEFEAGRDAFALPRAEAARERFPDSAQSARLLAESYAATAQWREALISTEAWAALSPQSTWEIDVLAARANRELGRPDAAAQGLAPYAESVRANPSARPNLTMEMGLAWAATGRGKDARQLLEPLLESDPAWRLVWLDAAVLKLSSTREASQWLETVESAIPADAWSERAALAQAWWSLGMRDSYTPFRDKGRAMGETLTKTPGESGELWFFVGSAAELDQDYSAAEQAYRRALELDESLAGASNNLAMLITDHGGDLNEAVELARRAVDQVPGEPNFHDTLAYVLHRAGRVEEAREAIKRAIELDPGNPLWRTRLNELAIVE</sequence>
<dbReference type="Gene3D" id="1.25.40.10">
    <property type="entry name" value="Tetratricopeptide repeat domain"/>
    <property type="match status" value="4"/>
</dbReference>
<gene>
    <name evidence="4" type="ORF">HNQ40_003216</name>
</gene>
<accession>A0A7X0HBN5</accession>
<dbReference type="Pfam" id="PF13432">
    <property type="entry name" value="TPR_16"/>
    <property type="match status" value="2"/>
</dbReference>
<dbReference type="Gene3D" id="1.25.40.1040">
    <property type="match status" value="1"/>
</dbReference>
<keyword evidence="1" id="KW-0677">Repeat</keyword>
<evidence type="ECO:0000313" key="5">
    <source>
        <dbReference type="Proteomes" id="UP000541810"/>
    </source>
</evidence>
<dbReference type="PANTHER" id="PTHR45586:SF1">
    <property type="entry name" value="LIPOPOLYSACCHARIDE ASSEMBLY PROTEIN B"/>
    <property type="match status" value="1"/>
</dbReference>
<dbReference type="SUPFAM" id="SSF48452">
    <property type="entry name" value="TPR-like"/>
    <property type="match status" value="3"/>
</dbReference>
<keyword evidence="2 3" id="KW-0802">TPR repeat</keyword>
<dbReference type="InterPro" id="IPR019734">
    <property type="entry name" value="TPR_rpt"/>
</dbReference>
<dbReference type="Proteomes" id="UP000541810">
    <property type="component" value="Unassembled WGS sequence"/>
</dbReference>
<dbReference type="SMART" id="SM00028">
    <property type="entry name" value="TPR"/>
    <property type="match status" value="6"/>
</dbReference>